<protein>
    <submittedName>
        <fullName evidence="3">Response regulator transcription factor</fullName>
    </submittedName>
</protein>
<dbReference type="InterPro" id="IPR011006">
    <property type="entry name" value="CheY-like_superfamily"/>
</dbReference>
<feature type="domain" description="Response regulatory" evidence="2">
    <location>
        <begin position="7"/>
        <end position="60"/>
    </location>
</feature>
<comment type="caution">
    <text evidence="1">Lacks conserved residue(s) required for the propagation of feature annotation.</text>
</comment>
<keyword evidence="4" id="KW-1185">Reference proteome</keyword>
<dbReference type="SUPFAM" id="SSF52172">
    <property type="entry name" value="CheY-like"/>
    <property type="match status" value="1"/>
</dbReference>
<sequence>MDIKSANVLLVDDDPTCIHAMRSMLADCENLRFARSGTEALRAARASRPDWWCWTRTCPA</sequence>
<dbReference type="GO" id="GO:0000160">
    <property type="term" value="P:phosphorelay signal transduction system"/>
    <property type="evidence" value="ECO:0007669"/>
    <property type="project" value="InterPro"/>
</dbReference>
<dbReference type="EMBL" id="VOPW01000001">
    <property type="protein sequence ID" value="TXC65505.1"/>
    <property type="molecule type" value="Genomic_DNA"/>
</dbReference>
<dbReference type="AlphaFoldDB" id="A0A5C6U1D3"/>
<dbReference type="InterPro" id="IPR001789">
    <property type="entry name" value="Sig_transdc_resp-reg_receiver"/>
</dbReference>
<evidence type="ECO:0000256" key="1">
    <source>
        <dbReference type="PROSITE-ProRule" id="PRU00169"/>
    </source>
</evidence>
<evidence type="ECO:0000313" key="3">
    <source>
        <dbReference type="EMBL" id="TXC65505.1"/>
    </source>
</evidence>
<dbReference type="Gene3D" id="3.40.50.2300">
    <property type="match status" value="1"/>
</dbReference>
<gene>
    <name evidence="3" type="ORF">FSC37_03535</name>
</gene>
<reference evidence="3 4" key="1">
    <citation type="submission" date="2019-08" db="EMBL/GenBank/DDBJ databases">
        <authorList>
            <person name="Khan S.A."/>
            <person name="Jeon C.O."/>
            <person name="Jeong S.E."/>
        </authorList>
    </citation>
    <scope>NUCLEOTIDE SEQUENCE [LARGE SCALE GENOMIC DNA]</scope>
    <source>
        <strain evidence="4">IMCC1728</strain>
    </source>
</reference>
<organism evidence="3 4">
    <name type="scientific">Piscinibacter aquaticus</name>
    <dbReference type="NCBI Taxonomy" id="392597"/>
    <lineage>
        <taxon>Bacteria</taxon>
        <taxon>Pseudomonadati</taxon>
        <taxon>Pseudomonadota</taxon>
        <taxon>Betaproteobacteria</taxon>
        <taxon>Burkholderiales</taxon>
        <taxon>Sphaerotilaceae</taxon>
        <taxon>Piscinibacter</taxon>
    </lineage>
</organism>
<accession>A0A5C6U1D3</accession>
<evidence type="ECO:0000313" key="4">
    <source>
        <dbReference type="Proteomes" id="UP000321832"/>
    </source>
</evidence>
<evidence type="ECO:0000259" key="2">
    <source>
        <dbReference type="PROSITE" id="PS50110"/>
    </source>
</evidence>
<comment type="caution">
    <text evidence="3">The sequence shown here is derived from an EMBL/GenBank/DDBJ whole genome shotgun (WGS) entry which is preliminary data.</text>
</comment>
<proteinExistence type="predicted"/>
<dbReference type="Proteomes" id="UP000321832">
    <property type="component" value="Unassembled WGS sequence"/>
</dbReference>
<name>A0A5C6U1D3_9BURK</name>
<dbReference type="PROSITE" id="PS50110">
    <property type="entry name" value="RESPONSE_REGULATORY"/>
    <property type="match status" value="1"/>
</dbReference>